<sequence length="135" mass="15972">MMKEIENREDVSKLVHAFYDKIRADEVLGPIFNAHLSAEQWPPHLEKLTDFWETNLFGIPKFKGNPPRVHAEVDQNMNYGVTQEHFAHWMRLWFKTIDEMFEGRLADRAKNGARKMSTGLFLAIWNHRPENSLHR</sequence>
<accession>A0A4Q4KND4</accession>
<dbReference type="AlphaFoldDB" id="A0A4Q4KND4"/>
<protein>
    <submittedName>
        <fullName evidence="1">Group III truncated hemoglobin</fullName>
    </submittedName>
</protein>
<name>A0A4Q4KND4_9FLAO</name>
<keyword evidence="2" id="KW-1185">Reference proteome</keyword>
<proteinExistence type="predicted"/>
<gene>
    <name evidence="1" type="ORF">ERX46_05715</name>
</gene>
<evidence type="ECO:0000313" key="2">
    <source>
        <dbReference type="Proteomes" id="UP000293952"/>
    </source>
</evidence>
<dbReference type="GO" id="GO:0019825">
    <property type="term" value="F:oxygen binding"/>
    <property type="evidence" value="ECO:0007669"/>
    <property type="project" value="InterPro"/>
</dbReference>
<dbReference type="InterPro" id="IPR009050">
    <property type="entry name" value="Globin-like_sf"/>
</dbReference>
<evidence type="ECO:0000313" key="1">
    <source>
        <dbReference type="EMBL" id="RYM34872.1"/>
    </source>
</evidence>
<dbReference type="InterPro" id="IPR012292">
    <property type="entry name" value="Globin/Proto"/>
</dbReference>
<dbReference type="OrthoDB" id="25954at2"/>
<dbReference type="GO" id="GO:0020037">
    <property type="term" value="F:heme binding"/>
    <property type="evidence" value="ECO:0007669"/>
    <property type="project" value="InterPro"/>
</dbReference>
<dbReference type="Proteomes" id="UP000293952">
    <property type="component" value="Unassembled WGS sequence"/>
</dbReference>
<dbReference type="SUPFAM" id="SSF46458">
    <property type="entry name" value="Globin-like"/>
    <property type="match status" value="1"/>
</dbReference>
<reference evidence="1 2" key="1">
    <citation type="submission" date="2019-02" db="EMBL/GenBank/DDBJ databases">
        <title>Genome sequence of the sea-ice species Brumimicrobium glaciale.</title>
        <authorList>
            <person name="Bowman J.P."/>
        </authorList>
    </citation>
    <scope>NUCLEOTIDE SEQUENCE [LARGE SCALE GENOMIC DNA]</scope>
    <source>
        <strain evidence="1 2">IC156</strain>
    </source>
</reference>
<dbReference type="Gene3D" id="1.10.490.10">
    <property type="entry name" value="Globins"/>
    <property type="match status" value="1"/>
</dbReference>
<dbReference type="EMBL" id="SETE01000002">
    <property type="protein sequence ID" value="RYM34872.1"/>
    <property type="molecule type" value="Genomic_DNA"/>
</dbReference>
<dbReference type="CDD" id="cd08916">
    <property type="entry name" value="TrHb3_P"/>
    <property type="match status" value="1"/>
</dbReference>
<organism evidence="1 2">
    <name type="scientific">Brumimicrobium glaciale</name>
    <dbReference type="NCBI Taxonomy" id="200475"/>
    <lineage>
        <taxon>Bacteria</taxon>
        <taxon>Pseudomonadati</taxon>
        <taxon>Bacteroidota</taxon>
        <taxon>Flavobacteriia</taxon>
        <taxon>Flavobacteriales</taxon>
        <taxon>Crocinitomicaceae</taxon>
        <taxon>Brumimicrobium</taxon>
    </lineage>
</organism>
<comment type="caution">
    <text evidence="1">The sequence shown here is derived from an EMBL/GenBank/DDBJ whole genome shotgun (WGS) entry which is preliminary data.</text>
</comment>